<organism evidence="1 2">
    <name type="scientific">Macrosiphum euphorbiae</name>
    <name type="common">potato aphid</name>
    <dbReference type="NCBI Taxonomy" id="13131"/>
    <lineage>
        <taxon>Eukaryota</taxon>
        <taxon>Metazoa</taxon>
        <taxon>Ecdysozoa</taxon>
        <taxon>Arthropoda</taxon>
        <taxon>Hexapoda</taxon>
        <taxon>Insecta</taxon>
        <taxon>Pterygota</taxon>
        <taxon>Neoptera</taxon>
        <taxon>Paraneoptera</taxon>
        <taxon>Hemiptera</taxon>
        <taxon>Sternorrhyncha</taxon>
        <taxon>Aphidomorpha</taxon>
        <taxon>Aphidoidea</taxon>
        <taxon>Aphididae</taxon>
        <taxon>Macrosiphini</taxon>
        <taxon>Macrosiphum</taxon>
    </lineage>
</organism>
<name>A0AAV0WRP4_9HEMI</name>
<dbReference type="Proteomes" id="UP001160148">
    <property type="component" value="Unassembled WGS sequence"/>
</dbReference>
<accession>A0AAV0WRP4</accession>
<sequence length="144" mass="16063">MVEIPQNMTVASAKAGVWETVKSKIKNPRTKTIVSGKSLIIIPDDDNTLDVMRGLQDVIEIGPRKPRVIIYDVDFNIEKDELAECLLVQNTEVGLTDDKVKSMAPLHKLGPRGGDVVHWVLETPANVIPKIENKSLYIGMMRCR</sequence>
<proteinExistence type="predicted"/>
<dbReference type="EMBL" id="CARXXK010000002">
    <property type="protein sequence ID" value="CAI6358326.1"/>
    <property type="molecule type" value="Genomic_DNA"/>
</dbReference>
<keyword evidence="2" id="KW-1185">Reference proteome</keyword>
<gene>
    <name evidence="1" type="ORF">MEUPH1_LOCUS13854</name>
</gene>
<comment type="caution">
    <text evidence="1">The sequence shown here is derived from an EMBL/GenBank/DDBJ whole genome shotgun (WGS) entry which is preliminary data.</text>
</comment>
<evidence type="ECO:0000313" key="1">
    <source>
        <dbReference type="EMBL" id="CAI6358326.1"/>
    </source>
</evidence>
<dbReference type="AlphaFoldDB" id="A0AAV0WRP4"/>
<evidence type="ECO:0000313" key="2">
    <source>
        <dbReference type="Proteomes" id="UP001160148"/>
    </source>
</evidence>
<reference evidence="1 2" key="1">
    <citation type="submission" date="2023-01" db="EMBL/GenBank/DDBJ databases">
        <authorList>
            <person name="Whitehead M."/>
        </authorList>
    </citation>
    <scope>NUCLEOTIDE SEQUENCE [LARGE SCALE GENOMIC DNA]</scope>
</reference>
<protein>
    <submittedName>
        <fullName evidence="1">Uncharacterized protein</fullName>
    </submittedName>
</protein>